<protein>
    <submittedName>
        <fullName evidence="1">Uncharacterized protein</fullName>
    </submittedName>
</protein>
<dbReference type="EMBL" id="LAZR01039930">
    <property type="protein sequence ID" value="KKL15781.1"/>
    <property type="molecule type" value="Genomic_DNA"/>
</dbReference>
<comment type="caution">
    <text evidence="1">The sequence shown here is derived from an EMBL/GenBank/DDBJ whole genome shotgun (WGS) entry which is preliminary data.</text>
</comment>
<reference evidence="1" key="1">
    <citation type="journal article" date="2015" name="Nature">
        <title>Complex archaea that bridge the gap between prokaryotes and eukaryotes.</title>
        <authorList>
            <person name="Spang A."/>
            <person name="Saw J.H."/>
            <person name="Jorgensen S.L."/>
            <person name="Zaremba-Niedzwiedzka K."/>
            <person name="Martijn J."/>
            <person name="Lind A.E."/>
            <person name="van Eijk R."/>
            <person name="Schleper C."/>
            <person name="Guy L."/>
            <person name="Ettema T.J."/>
        </authorList>
    </citation>
    <scope>NUCLEOTIDE SEQUENCE</scope>
</reference>
<evidence type="ECO:0000313" key="1">
    <source>
        <dbReference type="EMBL" id="KKL15781.1"/>
    </source>
</evidence>
<dbReference type="AlphaFoldDB" id="A0A0F9DDD1"/>
<sequence>MKTKNSDWNYLDTTHPDAIYLSWDSPRNKGEFVGGKNLSDRQKSEYHKVWVDRLNKELKEIRGIMVTDKGVQWANKAAQKGKTEQVAKLIAQRNLHKKVIRKGKRNENQRSK</sequence>
<organism evidence="1">
    <name type="scientific">marine sediment metagenome</name>
    <dbReference type="NCBI Taxonomy" id="412755"/>
    <lineage>
        <taxon>unclassified sequences</taxon>
        <taxon>metagenomes</taxon>
        <taxon>ecological metagenomes</taxon>
    </lineage>
</organism>
<name>A0A0F9DDD1_9ZZZZ</name>
<gene>
    <name evidence="1" type="ORF">LCGC14_2502140</name>
</gene>
<proteinExistence type="predicted"/>
<accession>A0A0F9DDD1</accession>